<dbReference type="AlphaFoldDB" id="A0A9W9SDA7"/>
<proteinExistence type="predicted"/>
<organism evidence="1 2">
    <name type="scientific">Penicillium cosmopolitanum</name>
    <dbReference type="NCBI Taxonomy" id="1131564"/>
    <lineage>
        <taxon>Eukaryota</taxon>
        <taxon>Fungi</taxon>
        <taxon>Dikarya</taxon>
        <taxon>Ascomycota</taxon>
        <taxon>Pezizomycotina</taxon>
        <taxon>Eurotiomycetes</taxon>
        <taxon>Eurotiomycetidae</taxon>
        <taxon>Eurotiales</taxon>
        <taxon>Aspergillaceae</taxon>
        <taxon>Penicillium</taxon>
    </lineage>
</organism>
<sequence>MDGNPRDLPAMLTGCTFGIPTMDHKSPVLEQFGKADEVAHRRQVIADLEGAYRTVLRDLKSVDDDIEKERHSLLFNPTNSSYSYLASNN</sequence>
<comment type="caution">
    <text evidence="1">The sequence shown here is derived from an EMBL/GenBank/DDBJ whole genome shotgun (WGS) entry which is preliminary data.</text>
</comment>
<dbReference type="RefSeq" id="XP_056481536.1">
    <property type="nucleotide sequence ID" value="XM_056638029.1"/>
</dbReference>
<keyword evidence="2" id="KW-1185">Reference proteome</keyword>
<accession>A0A9W9SDA7</accession>
<dbReference type="GeneID" id="81377009"/>
<protein>
    <submittedName>
        <fullName evidence="1">Uncharacterized protein</fullName>
    </submittedName>
</protein>
<dbReference type="OrthoDB" id="10536336at2759"/>
<gene>
    <name evidence="1" type="ORF">N7509_013392</name>
</gene>
<name>A0A9W9SDA7_9EURO</name>
<reference evidence="1" key="1">
    <citation type="submission" date="2022-12" db="EMBL/GenBank/DDBJ databases">
        <authorList>
            <person name="Petersen C."/>
        </authorList>
    </citation>
    <scope>NUCLEOTIDE SEQUENCE</scope>
    <source>
        <strain evidence="1">IBT 29677</strain>
    </source>
</reference>
<evidence type="ECO:0000313" key="2">
    <source>
        <dbReference type="Proteomes" id="UP001147747"/>
    </source>
</evidence>
<evidence type="ECO:0000313" key="1">
    <source>
        <dbReference type="EMBL" id="KAJ5376506.1"/>
    </source>
</evidence>
<reference evidence="1" key="2">
    <citation type="journal article" date="2023" name="IMA Fungus">
        <title>Comparative genomic study of the Penicillium genus elucidates a diverse pangenome and 15 lateral gene transfer events.</title>
        <authorList>
            <person name="Petersen C."/>
            <person name="Sorensen T."/>
            <person name="Nielsen M.R."/>
            <person name="Sondergaard T.E."/>
            <person name="Sorensen J.L."/>
            <person name="Fitzpatrick D.A."/>
            <person name="Frisvad J.C."/>
            <person name="Nielsen K.L."/>
        </authorList>
    </citation>
    <scope>NUCLEOTIDE SEQUENCE</scope>
    <source>
        <strain evidence="1">IBT 29677</strain>
    </source>
</reference>
<dbReference type="EMBL" id="JAPZBU010000012">
    <property type="protein sequence ID" value="KAJ5376506.1"/>
    <property type="molecule type" value="Genomic_DNA"/>
</dbReference>
<dbReference type="Proteomes" id="UP001147747">
    <property type="component" value="Unassembled WGS sequence"/>
</dbReference>